<dbReference type="AlphaFoldDB" id="A0A7K0J5R9"/>
<feature type="transmembrane region" description="Helical" evidence="1">
    <location>
        <begin position="58"/>
        <end position="76"/>
    </location>
</feature>
<sequence>MLADLHRILHRPRLVVRITVLLAWTHVLMLALHLAGRTTPAILPVHGLVQPVAIVDDWWWIGVHGAAMVVLVGAAIRPSHLWGIVGASMSTAAWGVWSALDLAWSMDTRPPASLVAPMLGLLVCTPLAVLTAAAWSEHDTD</sequence>
<evidence type="ECO:0000256" key="1">
    <source>
        <dbReference type="SAM" id="Phobius"/>
    </source>
</evidence>
<keyword evidence="1" id="KW-1133">Transmembrane helix</keyword>
<protein>
    <submittedName>
        <fullName evidence="2">Uncharacterized protein</fullName>
    </submittedName>
</protein>
<proteinExistence type="predicted"/>
<reference evidence="2 3" key="1">
    <citation type="submission" date="2019-08" db="EMBL/GenBank/DDBJ databases">
        <title>In-depth cultivation of the pig gut microbiome towards novel bacterial diversity and tailored functional studies.</title>
        <authorList>
            <person name="Wylensek D."/>
            <person name="Hitch T.C.A."/>
            <person name="Clavel T."/>
        </authorList>
    </citation>
    <scope>NUCLEOTIDE SEQUENCE [LARGE SCALE GENOMIC DNA]</scope>
    <source>
        <strain evidence="2 3">WCA-380-WT-3A</strain>
    </source>
</reference>
<feature type="transmembrane region" description="Helical" evidence="1">
    <location>
        <begin position="81"/>
        <end position="100"/>
    </location>
</feature>
<keyword evidence="1" id="KW-0812">Transmembrane</keyword>
<dbReference type="Proteomes" id="UP000466104">
    <property type="component" value="Unassembled WGS sequence"/>
</dbReference>
<feature type="transmembrane region" description="Helical" evidence="1">
    <location>
        <begin position="14"/>
        <end position="35"/>
    </location>
</feature>
<dbReference type="EMBL" id="VUMG01000002">
    <property type="protein sequence ID" value="MSS45284.1"/>
    <property type="molecule type" value="Genomic_DNA"/>
</dbReference>
<feature type="transmembrane region" description="Helical" evidence="1">
    <location>
        <begin position="112"/>
        <end position="135"/>
    </location>
</feature>
<gene>
    <name evidence="2" type="ORF">FYJ43_04330</name>
</gene>
<dbReference type="RefSeq" id="WP_154562388.1">
    <property type="nucleotide sequence ID" value="NZ_VUMG01000002.1"/>
</dbReference>
<evidence type="ECO:0000313" key="2">
    <source>
        <dbReference type="EMBL" id="MSS45284.1"/>
    </source>
</evidence>
<organism evidence="2 3">
    <name type="scientific">Cutibacterium porci</name>
    <dbReference type="NCBI Taxonomy" id="2605781"/>
    <lineage>
        <taxon>Bacteria</taxon>
        <taxon>Bacillati</taxon>
        <taxon>Actinomycetota</taxon>
        <taxon>Actinomycetes</taxon>
        <taxon>Propionibacteriales</taxon>
        <taxon>Propionibacteriaceae</taxon>
        <taxon>Cutibacterium</taxon>
    </lineage>
</organism>
<keyword evidence="1" id="KW-0472">Membrane</keyword>
<name>A0A7K0J5R9_9ACTN</name>
<accession>A0A7K0J5R9</accession>
<evidence type="ECO:0000313" key="3">
    <source>
        <dbReference type="Proteomes" id="UP000466104"/>
    </source>
</evidence>
<keyword evidence="3" id="KW-1185">Reference proteome</keyword>
<comment type="caution">
    <text evidence="2">The sequence shown here is derived from an EMBL/GenBank/DDBJ whole genome shotgun (WGS) entry which is preliminary data.</text>
</comment>